<name>A0A165TG40_9AGAM</name>
<dbReference type="Proteomes" id="UP000076761">
    <property type="component" value="Unassembled WGS sequence"/>
</dbReference>
<protein>
    <submittedName>
        <fullName evidence="2">Uncharacterized protein</fullName>
    </submittedName>
</protein>
<organism evidence="2 3">
    <name type="scientific">Neolentinus lepideus HHB14362 ss-1</name>
    <dbReference type="NCBI Taxonomy" id="1314782"/>
    <lineage>
        <taxon>Eukaryota</taxon>
        <taxon>Fungi</taxon>
        <taxon>Dikarya</taxon>
        <taxon>Basidiomycota</taxon>
        <taxon>Agaricomycotina</taxon>
        <taxon>Agaricomycetes</taxon>
        <taxon>Gloeophyllales</taxon>
        <taxon>Gloeophyllaceae</taxon>
        <taxon>Neolentinus</taxon>
    </lineage>
</organism>
<dbReference type="AlphaFoldDB" id="A0A165TG40"/>
<feature type="compositionally biased region" description="Low complexity" evidence="1">
    <location>
        <begin position="290"/>
        <end position="300"/>
    </location>
</feature>
<evidence type="ECO:0000313" key="3">
    <source>
        <dbReference type="Proteomes" id="UP000076761"/>
    </source>
</evidence>
<gene>
    <name evidence="2" type="ORF">NEOLEDRAFT_1147252</name>
</gene>
<feature type="compositionally biased region" description="Acidic residues" evidence="1">
    <location>
        <begin position="411"/>
        <end position="431"/>
    </location>
</feature>
<feature type="region of interest" description="Disordered" evidence="1">
    <location>
        <begin position="391"/>
        <end position="462"/>
    </location>
</feature>
<feature type="compositionally biased region" description="Acidic residues" evidence="1">
    <location>
        <begin position="449"/>
        <end position="462"/>
    </location>
</feature>
<dbReference type="OrthoDB" id="3235609at2759"/>
<evidence type="ECO:0000313" key="2">
    <source>
        <dbReference type="EMBL" id="KZT26614.1"/>
    </source>
</evidence>
<reference evidence="2 3" key="1">
    <citation type="journal article" date="2016" name="Mol. Biol. Evol.">
        <title>Comparative Genomics of Early-Diverging Mushroom-Forming Fungi Provides Insights into the Origins of Lignocellulose Decay Capabilities.</title>
        <authorList>
            <person name="Nagy L.G."/>
            <person name="Riley R."/>
            <person name="Tritt A."/>
            <person name="Adam C."/>
            <person name="Daum C."/>
            <person name="Floudas D."/>
            <person name="Sun H."/>
            <person name="Yadav J.S."/>
            <person name="Pangilinan J."/>
            <person name="Larsson K.H."/>
            <person name="Matsuura K."/>
            <person name="Barry K."/>
            <person name="Labutti K."/>
            <person name="Kuo R."/>
            <person name="Ohm R.A."/>
            <person name="Bhattacharya S.S."/>
            <person name="Shirouzu T."/>
            <person name="Yoshinaga Y."/>
            <person name="Martin F.M."/>
            <person name="Grigoriev I.V."/>
            <person name="Hibbett D.S."/>
        </authorList>
    </citation>
    <scope>NUCLEOTIDE SEQUENCE [LARGE SCALE GENOMIC DNA]</scope>
    <source>
        <strain evidence="2 3">HHB14362 ss-1</strain>
    </source>
</reference>
<dbReference type="EMBL" id="KV425566">
    <property type="protein sequence ID" value="KZT26614.1"/>
    <property type="molecule type" value="Genomic_DNA"/>
</dbReference>
<feature type="compositionally biased region" description="Low complexity" evidence="1">
    <location>
        <begin position="391"/>
        <end position="400"/>
    </location>
</feature>
<dbReference type="InParanoid" id="A0A165TG40"/>
<accession>A0A165TG40</accession>
<sequence length="462" mass="52708">MIHFLPISQDQGIRPNGASYLHLTADQARALAFRPSHHDRSIHRPQYPLATPSEFISLSPIHFRDEEELKKKLDRYGPKRGGWGDYDNSQANNYYSTARPEVGISRGIFEQQRGDIDSADLAKFSLNNPSWMENFKMVSLFANTWNLDKRSREQRDRDPRILDLGWYETELFSPTAPRDVRHFEFQEKLRNGKNIRRKVGGPLRVAGSETLTLGELKSRSKELIQTLENTVLLIYDRRETFNVLQYLGIDCSQWQEDGLRSLLWPSYQDTSQPRPPPKQFNPRDRRSRQRSFSPGTSRSSSHSHSHSRPRSPPPTPSQSSVYVIDVKALCMLLSITGFSIREDAQHLGVEVNLKEMCAAEEAELLVHMWMSMAKGPAIDEQTELRRRQNLQNLQQPTNETRSSSPARGPVDEDIDPNDIDPNDIDPNDIDPSDITQGPSTSGGGYGIDAYDELLDGEDYDEE</sequence>
<proteinExistence type="predicted"/>
<keyword evidence="3" id="KW-1185">Reference proteome</keyword>
<evidence type="ECO:0000256" key="1">
    <source>
        <dbReference type="SAM" id="MobiDB-lite"/>
    </source>
</evidence>
<feature type="region of interest" description="Disordered" evidence="1">
    <location>
        <begin position="266"/>
        <end position="319"/>
    </location>
</feature>